<dbReference type="Pfam" id="PF05598">
    <property type="entry name" value="DUF772"/>
    <property type="match status" value="1"/>
</dbReference>
<dbReference type="AlphaFoldDB" id="X1PTC9"/>
<comment type="caution">
    <text evidence="3">The sequence shown here is derived from an EMBL/GenBank/DDBJ whole genome shotgun (WGS) entry which is preliminary data.</text>
</comment>
<feature type="compositionally biased region" description="Basic and acidic residues" evidence="1">
    <location>
        <begin position="142"/>
        <end position="155"/>
    </location>
</feature>
<evidence type="ECO:0000256" key="1">
    <source>
        <dbReference type="SAM" id="MobiDB-lite"/>
    </source>
</evidence>
<feature type="non-terminal residue" evidence="3">
    <location>
        <position position="1"/>
    </location>
</feature>
<feature type="domain" description="Transposase InsH N-terminal" evidence="2">
    <location>
        <begin position="13"/>
        <end position="105"/>
    </location>
</feature>
<proteinExistence type="predicted"/>
<gene>
    <name evidence="3" type="ORF">S06H3_48475</name>
</gene>
<evidence type="ECO:0000313" key="3">
    <source>
        <dbReference type="EMBL" id="GAI42355.1"/>
    </source>
</evidence>
<feature type="non-terminal residue" evidence="3">
    <location>
        <position position="255"/>
    </location>
</feature>
<feature type="compositionally biased region" description="Basic residues" evidence="1">
    <location>
        <begin position="159"/>
        <end position="170"/>
    </location>
</feature>
<name>X1PTC9_9ZZZZ</name>
<reference evidence="3" key="1">
    <citation type="journal article" date="2014" name="Front. Microbiol.">
        <title>High frequency of phylogenetically diverse reductive dehalogenase-homologous genes in deep subseafloor sedimentary metagenomes.</title>
        <authorList>
            <person name="Kawai M."/>
            <person name="Futagami T."/>
            <person name="Toyoda A."/>
            <person name="Takaki Y."/>
            <person name="Nishi S."/>
            <person name="Hori S."/>
            <person name="Arai W."/>
            <person name="Tsubouchi T."/>
            <person name="Morono Y."/>
            <person name="Uchiyama I."/>
            <person name="Ito T."/>
            <person name="Fujiyama A."/>
            <person name="Inagaki F."/>
            <person name="Takami H."/>
        </authorList>
    </citation>
    <scope>NUCLEOTIDE SEQUENCE</scope>
    <source>
        <strain evidence="3">Expedition CK06-06</strain>
    </source>
</reference>
<protein>
    <recommendedName>
        <fullName evidence="2">Transposase InsH N-terminal domain-containing protein</fullName>
    </recommendedName>
</protein>
<dbReference type="InterPro" id="IPR008490">
    <property type="entry name" value="Transposase_InsH_N"/>
</dbReference>
<organism evidence="3">
    <name type="scientific">marine sediment metagenome</name>
    <dbReference type="NCBI Taxonomy" id="412755"/>
    <lineage>
        <taxon>unclassified sequences</taxon>
        <taxon>metagenomes</taxon>
        <taxon>ecological metagenomes</taxon>
    </lineage>
</organism>
<dbReference type="EMBL" id="BARV01030524">
    <property type="protein sequence ID" value="GAI42355.1"/>
    <property type="molecule type" value="Genomic_DNA"/>
</dbReference>
<accession>X1PTC9</accession>
<sequence length="255" mass="29096">SIQYKLFPWLEEELDPLTEKEQIFVQVVSLMDLKTHTKDYDWCGIGRKRDDRANLAKAFIAKAVYNFETSKILIEYLRSCKNLRRLCGWENKFEIPSESTFSRAFSEFSEGRLSQKIHEAMVEKHCGSKLAGHVSRDSTAIEAREKPQKKEHKDNQLQPKRKRGRPRKGKVVSPKPPKRLDLQTSRTLEENLNDLPDTCDVGTKTNSKGHKTSWVGYKLHLDCIDGDIPVSAVLTSASLHDSQAAIPLAQMTSDR</sequence>
<evidence type="ECO:0000259" key="2">
    <source>
        <dbReference type="Pfam" id="PF05598"/>
    </source>
</evidence>
<feature type="region of interest" description="Disordered" evidence="1">
    <location>
        <begin position="131"/>
        <end position="191"/>
    </location>
</feature>